<evidence type="ECO:0000313" key="6">
    <source>
        <dbReference type="EMBL" id="CAF1507482.1"/>
    </source>
</evidence>
<name>A0A815TNF2_9BILA</name>
<sequence length="273" mass="31019">TERSINSFFTTFAQFIDHDLTSAANGRDDIGEQIHCDCEDTENPFCMNIPTPDMSDQLCMLFPRSSAFFEREEACQLDVREQVNQINSYLDASLIYGNDKTKADELRSFKNGQLKTSNQNLPPQTHTGKEGNSCRGAQVGRGCFLCGDTRSNENIGLTSIHAIFIRLHNNIALSLSKINLFWSDDIIYHEARRIVTAILQHITYKEFIPLMIGPSSSKFGAYQYDSTADVTISNEFATAAYRFGHTLVNSFLRRLNNQYEFIEDISLSQLFFR</sequence>
<dbReference type="GO" id="GO:0004601">
    <property type="term" value="F:peroxidase activity"/>
    <property type="evidence" value="ECO:0007669"/>
    <property type="project" value="InterPro"/>
</dbReference>
<evidence type="ECO:0000256" key="3">
    <source>
        <dbReference type="ARBA" id="ARBA00023180"/>
    </source>
</evidence>
<evidence type="ECO:0000313" key="7">
    <source>
        <dbReference type="Proteomes" id="UP000663860"/>
    </source>
</evidence>
<dbReference type="GO" id="GO:0006979">
    <property type="term" value="P:response to oxidative stress"/>
    <property type="evidence" value="ECO:0007669"/>
    <property type="project" value="InterPro"/>
</dbReference>
<dbReference type="GO" id="GO:0005576">
    <property type="term" value="C:extracellular region"/>
    <property type="evidence" value="ECO:0007669"/>
    <property type="project" value="UniProtKB-SubCell"/>
</dbReference>
<evidence type="ECO:0008006" key="8">
    <source>
        <dbReference type="Google" id="ProtNLM"/>
    </source>
</evidence>
<organism evidence="6 7">
    <name type="scientific">Adineta steineri</name>
    <dbReference type="NCBI Taxonomy" id="433720"/>
    <lineage>
        <taxon>Eukaryota</taxon>
        <taxon>Metazoa</taxon>
        <taxon>Spiralia</taxon>
        <taxon>Gnathifera</taxon>
        <taxon>Rotifera</taxon>
        <taxon>Eurotatoria</taxon>
        <taxon>Bdelloidea</taxon>
        <taxon>Adinetida</taxon>
        <taxon>Adinetidae</taxon>
        <taxon>Adineta</taxon>
    </lineage>
</organism>
<keyword evidence="3" id="KW-0325">Glycoprotein</keyword>
<keyword evidence="4" id="KW-0349">Heme</keyword>
<dbReference type="Pfam" id="PF03098">
    <property type="entry name" value="An_peroxidase"/>
    <property type="match status" value="1"/>
</dbReference>
<evidence type="ECO:0000256" key="2">
    <source>
        <dbReference type="ARBA" id="ARBA00022525"/>
    </source>
</evidence>
<feature type="non-terminal residue" evidence="6">
    <location>
        <position position="1"/>
    </location>
</feature>
<feature type="binding site" description="axial binding residue" evidence="4">
    <location>
        <position position="245"/>
    </location>
    <ligand>
        <name>heme b</name>
        <dbReference type="ChEBI" id="CHEBI:60344"/>
    </ligand>
    <ligandPart>
        <name>Fe</name>
        <dbReference type="ChEBI" id="CHEBI:18248"/>
    </ligandPart>
</feature>
<protein>
    <recommendedName>
        <fullName evidence="8">Peroxidase</fullName>
    </recommendedName>
</protein>
<accession>A0A815TNF2</accession>
<dbReference type="PRINTS" id="PR00457">
    <property type="entry name" value="ANPEROXIDASE"/>
</dbReference>
<dbReference type="InterPro" id="IPR037120">
    <property type="entry name" value="Haem_peroxidase_sf_animal"/>
</dbReference>
<keyword evidence="4" id="KW-0408">Iron</keyword>
<dbReference type="InterPro" id="IPR019791">
    <property type="entry name" value="Haem_peroxidase_animal"/>
</dbReference>
<dbReference type="Proteomes" id="UP000663860">
    <property type="component" value="Unassembled WGS sequence"/>
</dbReference>
<gene>
    <name evidence="6" type="ORF">IZO911_LOCUS45294</name>
</gene>
<dbReference type="Gene3D" id="1.10.640.10">
    <property type="entry name" value="Haem peroxidase domain superfamily, animal type"/>
    <property type="match status" value="1"/>
</dbReference>
<evidence type="ECO:0000256" key="4">
    <source>
        <dbReference type="PIRSR" id="PIRSR619791-2"/>
    </source>
</evidence>
<reference evidence="6" key="1">
    <citation type="submission" date="2021-02" db="EMBL/GenBank/DDBJ databases">
        <authorList>
            <person name="Nowell W R."/>
        </authorList>
    </citation>
    <scope>NUCLEOTIDE SEQUENCE</scope>
</reference>
<proteinExistence type="predicted"/>
<dbReference type="AlphaFoldDB" id="A0A815TNF2"/>
<dbReference type="InterPro" id="IPR010255">
    <property type="entry name" value="Haem_peroxidase_sf"/>
</dbReference>
<dbReference type="SUPFAM" id="SSF48113">
    <property type="entry name" value="Heme-dependent peroxidases"/>
    <property type="match status" value="1"/>
</dbReference>
<keyword evidence="2" id="KW-0964">Secreted</keyword>
<dbReference type="PANTHER" id="PTHR11475">
    <property type="entry name" value="OXIDASE/PEROXIDASE"/>
    <property type="match status" value="1"/>
</dbReference>
<comment type="caution">
    <text evidence="6">The sequence shown here is derived from an EMBL/GenBank/DDBJ whole genome shotgun (WGS) entry which is preliminary data.</text>
</comment>
<keyword evidence="4" id="KW-0479">Metal-binding</keyword>
<dbReference type="GO" id="GO:0020037">
    <property type="term" value="F:heme binding"/>
    <property type="evidence" value="ECO:0007669"/>
    <property type="project" value="InterPro"/>
</dbReference>
<evidence type="ECO:0000256" key="1">
    <source>
        <dbReference type="ARBA" id="ARBA00004613"/>
    </source>
</evidence>
<feature type="region of interest" description="Disordered" evidence="5">
    <location>
        <begin position="114"/>
        <end position="133"/>
    </location>
</feature>
<dbReference type="GO" id="GO:0046872">
    <property type="term" value="F:metal ion binding"/>
    <property type="evidence" value="ECO:0007669"/>
    <property type="project" value="UniProtKB-KW"/>
</dbReference>
<evidence type="ECO:0000256" key="5">
    <source>
        <dbReference type="SAM" id="MobiDB-lite"/>
    </source>
</evidence>
<dbReference type="EMBL" id="CAJNOE010003959">
    <property type="protein sequence ID" value="CAF1507482.1"/>
    <property type="molecule type" value="Genomic_DNA"/>
</dbReference>
<comment type="subcellular location">
    <subcellularLocation>
        <location evidence="1">Secreted</location>
    </subcellularLocation>
</comment>
<dbReference type="PANTHER" id="PTHR11475:SF4">
    <property type="entry name" value="CHORION PEROXIDASE"/>
    <property type="match status" value="1"/>
</dbReference>
<dbReference type="PROSITE" id="PS50292">
    <property type="entry name" value="PEROXIDASE_3"/>
    <property type="match status" value="1"/>
</dbReference>
<feature type="non-terminal residue" evidence="6">
    <location>
        <position position="273"/>
    </location>
</feature>
<feature type="compositionally biased region" description="Polar residues" evidence="5">
    <location>
        <begin position="114"/>
        <end position="126"/>
    </location>
</feature>